<evidence type="ECO:0000313" key="1">
    <source>
        <dbReference type="EMBL" id="OGF21763.1"/>
    </source>
</evidence>
<evidence type="ECO:0000313" key="2">
    <source>
        <dbReference type="Proteomes" id="UP000178323"/>
    </source>
</evidence>
<accession>A0A1F5S5Q7</accession>
<organism evidence="1 2">
    <name type="scientific">Candidatus Falkowbacteria bacterium RBG_13_39_14</name>
    <dbReference type="NCBI Taxonomy" id="1797985"/>
    <lineage>
        <taxon>Bacteria</taxon>
        <taxon>Candidatus Falkowiibacteriota</taxon>
    </lineage>
</organism>
<dbReference type="AlphaFoldDB" id="A0A1F5S5Q7"/>
<dbReference type="Proteomes" id="UP000178323">
    <property type="component" value="Unassembled WGS sequence"/>
</dbReference>
<dbReference type="EMBL" id="MFFS01000052">
    <property type="protein sequence ID" value="OGF21763.1"/>
    <property type="molecule type" value="Genomic_DNA"/>
</dbReference>
<reference evidence="1 2" key="1">
    <citation type="journal article" date="2016" name="Nat. Commun.">
        <title>Thousands of microbial genomes shed light on interconnected biogeochemical processes in an aquifer system.</title>
        <authorList>
            <person name="Anantharaman K."/>
            <person name="Brown C.T."/>
            <person name="Hug L.A."/>
            <person name="Sharon I."/>
            <person name="Castelle C.J."/>
            <person name="Probst A.J."/>
            <person name="Thomas B.C."/>
            <person name="Singh A."/>
            <person name="Wilkins M.J."/>
            <person name="Karaoz U."/>
            <person name="Brodie E.L."/>
            <person name="Williams K.H."/>
            <person name="Hubbard S.S."/>
            <person name="Banfield J.F."/>
        </authorList>
    </citation>
    <scope>NUCLEOTIDE SEQUENCE [LARGE SCALE GENOMIC DNA]</scope>
</reference>
<comment type="caution">
    <text evidence="1">The sequence shown here is derived from an EMBL/GenBank/DDBJ whole genome shotgun (WGS) entry which is preliminary data.</text>
</comment>
<protein>
    <submittedName>
        <fullName evidence="1">Uncharacterized protein</fullName>
    </submittedName>
</protein>
<gene>
    <name evidence="1" type="ORF">A2Y83_05240</name>
</gene>
<sequence length="66" mass="7766">MNGYFVLMNDVPNSWVPPKLISLRTSLGNLIILIWEKGDDGVYRVKEDIYLEDEKRRINWRTKKAG</sequence>
<name>A0A1F5S5Q7_9BACT</name>
<dbReference type="STRING" id="1797985.A2Y83_05240"/>
<proteinExistence type="predicted"/>